<dbReference type="RefSeq" id="WP_044831932.1">
    <property type="nucleotide sequence ID" value="NZ_CP059735.1"/>
</dbReference>
<sequence length="300" mass="33640">MKALKKSLIYSACCAAFFSSAAIYADDDDEEDLPLSEAQLFFELNDTDGDLGIHGKADGDAWKRLRIESPNDRVLLDIKVKSRLKKQGLTELFFESAEPTFDELDPDKFFRRFPEGEYEIEAITLDGEELEGEVMLSHVIPAAPDGLMLSYAVDCDDDEEADDEGECEESEEVPPAEFERDDEGNSELVCMELEGVSEPEVTLSWEPVTMSHKEKGTTAPHGHYLGKAGEVNVHHYEVVIETETEDELEVVSSTLLPPDITSFEFPEEIMELSDEFKFEILIRDVNGNQSATEACFEIDD</sequence>
<proteinExistence type="predicted"/>
<keyword evidence="2" id="KW-0732">Signal</keyword>
<evidence type="ECO:0000313" key="3">
    <source>
        <dbReference type="EMBL" id="WDD99829.1"/>
    </source>
</evidence>
<evidence type="ECO:0000256" key="2">
    <source>
        <dbReference type="SAM" id="SignalP"/>
    </source>
</evidence>
<dbReference type="KEGG" id="tact:SG35_003920"/>
<evidence type="ECO:0000313" key="4">
    <source>
        <dbReference type="Proteomes" id="UP000032568"/>
    </source>
</evidence>
<dbReference type="AlphaFoldDB" id="A0AAE9YRC8"/>
<feature type="signal peptide" evidence="2">
    <location>
        <begin position="1"/>
        <end position="25"/>
    </location>
</feature>
<accession>A0AAE9YRC8</accession>
<feature type="region of interest" description="Disordered" evidence="1">
    <location>
        <begin position="157"/>
        <end position="184"/>
    </location>
</feature>
<reference evidence="3 4" key="1">
    <citation type="journal article" date="2015" name="Genome Announc.">
        <title>Draft Genome Sequences of Marine Isolates of Thalassomonas viridans and Thalassomonas actiniarum.</title>
        <authorList>
            <person name="Olonade I."/>
            <person name="van Zyl L.J."/>
            <person name="Trindade M."/>
        </authorList>
    </citation>
    <scope>NUCLEOTIDE SEQUENCE [LARGE SCALE GENOMIC DNA]</scope>
    <source>
        <strain evidence="3 4">A5K-106</strain>
    </source>
</reference>
<evidence type="ECO:0000256" key="1">
    <source>
        <dbReference type="SAM" id="MobiDB-lite"/>
    </source>
</evidence>
<organism evidence="3 4">
    <name type="scientific">Thalassomonas actiniarum</name>
    <dbReference type="NCBI Taxonomy" id="485447"/>
    <lineage>
        <taxon>Bacteria</taxon>
        <taxon>Pseudomonadati</taxon>
        <taxon>Pseudomonadota</taxon>
        <taxon>Gammaproteobacteria</taxon>
        <taxon>Alteromonadales</taxon>
        <taxon>Colwelliaceae</taxon>
        <taxon>Thalassomonas</taxon>
    </lineage>
</organism>
<reference evidence="3 4" key="2">
    <citation type="journal article" date="2022" name="Mar. Drugs">
        <title>Bioassay-Guided Fractionation Leads to the Detection of Cholic Acid Generated by the Rare Thalassomonas sp.</title>
        <authorList>
            <person name="Pheiffer F."/>
            <person name="Schneider Y.K."/>
            <person name="Hansen E.H."/>
            <person name="Andersen J.H."/>
            <person name="Isaksson J."/>
            <person name="Busche T."/>
            <person name="R C."/>
            <person name="Kalinowski J."/>
            <person name="Zyl L.V."/>
            <person name="Trindade M."/>
        </authorList>
    </citation>
    <scope>NUCLEOTIDE SEQUENCE [LARGE SCALE GENOMIC DNA]</scope>
    <source>
        <strain evidence="3 4">A5K-106</strain>
    </source>
</reference>
<protein>
    <submittedName>
        <fullName evidence="3">Uncharacterized protein</fullName>
    </submittedName>
</protein>
<dbReference type="Proteomes" id="UP000032568">
    <property type="component" value="Chromosome"/>
</dbReference>
<keyword evidence="4" id="KW-1185">Reference proteome</keyword>
<dbReference type="EMBL" id="CP059735">
    <property type="protein sequence ID" value="WDD99829.1"/>
    <property type="molecule type" value="Genomic_DNA"/>
</dbReference>
<feature type="chain" id="PRO_5042007390" evidence="2">
    <location>
        <begin position="26"/>
        <end position="300"/>
    </location>
</feature>
<gene>
    <name evidence="3" type="ORF">SG35_003920</name>
</gene>
<name>A0AAE9YRC8_9GAMM</name>